<name>B0U0U6_FRAP2</name>
<dbReference type="AlphaFoldDB" id="B0U0U6"/>
<dbReference type="EMBL" id="CP000937">
    <property type="protein sequence ID" value="ABZ88049.1"/>
    <property type="molecule type" value="Genomic_DNA"/>
</dbReference>
<dbReference type="HOGENOM" id="CLU_673960_0_0_6"/>
<gene>
    <name evidence="1" type="ordered locus">Fphi_1822</name>
</gene>
<evidence type="ECO:0000313" key="1">
    <source>
        <dbReference type="EMBL" id="ABZ88049.1"/>
    </source>
</evidence>
<accession>B0U0U6</accession>
<reference evidence="1" key="1">
    <citation type="submission" date="2009-01" db="EMBL/GenBank/DDBJ databases">
        <title>Complete sequence of chromosome of Francisella philomiragia subsp. philomiragia ATCC 25017.</title>
        <authorList>
            <consortium name="US DOE Joint Genome Institute"/>
            <person name="Copeland A."/>
            <person name="Lucas S."/>
            <person name="Lapidus A."/>
            <person name="Barry K."/>
            <person name="Detter J.C."/>
            <person name="Glavina del Rio T."/>
            <person name="Hammon N."/>
            <person name="Israni S."/>
            <person name="Dalin E."/>
            <person name="Tice H."/>
            <person name="Pitluck S."/>
            <person name="Chain P."/>
            <person name="Malfatti S."/>
            <person name="Shin M."/>
            <person name="Vergez L."/>
            <person name="Schmutz J."/>
            <person name="Larimer F."/>
            <person name="Land M."/>
            <person name="Hauser L."/>
            <person name="Richardson P."/>
        </authorList>
    </citation>
    <scope>NUCLEOTIDE SEQUENCE</scope>
    <source>
        <strain evidence="1">ATCC 25017</strain>
    </source>
</reference>
<dbReference type="KEGG" id="fph:Fphi_1822"/>
<proteinExistence type="predicted"/>
<sequence length="408" mass="48398">MDIQNDIDNFPYSEDELADCFFYKDSLFEEIYQKLKQSRFINDPYTIAKSLRSKLTQNIMMKPHDHPDAIQANNDISFKYFMLPNDLKVEYKKIFKDDILLGSKQVYKDQLIESFLDEYIKCADRFVGYDVYKLHVGYSHIHIMKVFENQKLKKQYTKISFDDFVKYITDIGNKRNITLDFKKSNYESSFDLNCDDLFEMMFHRLSVICWMREIKSNETAFEGKEVLLSNKLADIESFFYEMISNPLSAKYLRLKDVPYWYQNPMGIDKTKNIDRLVNQPHVFCYKFATDFMNKFFKHEIKASEANKEKYPELFESDGIKPSILHQGGSFLDGNFIFILDILLLSEFFGFEVSSKSIAEELEWHNYTNKAINLIIEVEKRFCSDYIMKLGSLYKYEEFNKKSHGVTAK</sequence>
<protein>
    <submittedName>
        <fullName evidence="1">Uncharacterized protein</fullName>
    </submittedName>
</protein>
<organism evidence="1">
    <name type="scientific">Francisella philomiragia subsp. philomiragia (strain ATCC 25017 / CCUG 19701 / FSC 153 / O#319-036)</name>
    <dbReference type="NCBI Taxonomy" id="484022"/>
    <lineage>
        <taxon>Bacteria</taxon>
        <taxon>Pseudomonadati</taxon>
        <taxon>Pseudomonadota</taxon>
        <taxon>Gammaproteobacteria</taxon>
        <taxon>Thiotrichales</taxon>
        <taxon>Francisellaceae</taxon>
        <taxon>Francisella</taxon>
    </lineage>
</organism>